<comment type="function">
    <text evidence="6">Serine protease involved in intramembrane proteolysis.</text>
</comment>
<organism evidence="8 9">
    <name type="scientific">Ziziphus jujuba</name>
    <name type="common">Chinese jujube</name>
    <name type="synonym">Ziziphus sativa</name>
    <dbReference type="NCBI Taxonomy" id="326968"/>
    <lineage>
        <taxon>Eukaryota</taxon>
        <taxon>Viridiplantae</taxon>
        <taxon>Streptophyta</taxon>
        <taxon>Embryophyta</taxon>
        <taxon>Tracheophyta</taxon>
        <taxon>Spermatophyta</taxon>
        <taxon>Magnoliopsida</taxon>
        <taxon>eudicotyledons</taxon>
        <taxon>Gunneridae</taxon>
        <taxon>Pentapetalae</taxon>
        <taxon>rosids</taxon>
        <taxon>fabids</taxon>
        <taxon>Rosales</taxon>
        <taxon>Rhamnaceae</taxon>
        <taxon>Paliureae</taxon>
        <taxon>Ziziphus</taxon>
    </lineage>
</organism>
<reference evidence="9" key="1">
    <citation type="submission" date="2025-08" db="UniProtKB">
        <authorList>
            <consortium name="RefSeq"/>
        </authorList>
    </citation>
    <scope>IDENTIFICATION</scope>
    <source>
        <tissue evidence="9">Seedling</tissue>
    </source>
</reference>
<sequence>MSGNQPSEIQIRVNSRKGNNLVHPVEVETQTPPLSSPGQTAYREIKHFKKWVPWLIPLFVIANVIMFIITMYVNDCPKNSESCIADFLGRFSFQPLKENPLLGPSSHTLQKMGALDVKKVVDGDQGWRLITCNWLHGGVFHILANMLSLLVIGIRLEQEFGFVRIGLLYVISGFGGSLLSALFIQSNISVGASGALFGLLGGMLSELITNWTIYTSKLAAFVTLVIIIAINLAVGILPHVDNFAHIGGFLSGFLLGFVFLIRPQFGWVRQRYTPSGDLPSPKRKFKMYQCILWIISLILLVVGLTLGLVLILRGVDANDHCSWCHYLSCVPTSSWSCNTEPAYCVSNQIGNQLDLTCSSNNKTSTYMIPDPSTSRIQSLCTQLCS</sequence>
<evidence type="ECO:0000256" key="4">
    <source>
        <dbReference type="ARBA" id="ARBA00022989"/>
    </source>
</evidence>
<comment type="subcellular location">
    <subcellularLocation>
        <location evidence="1 6">Membrane</location>
        <topology evidence="1 6">Multi-pass membrane protein</topology>
    </subcellularLocation>
</comment>
<dbReference type="Gene3D" id="1.20.1540.10">
    <property type="entry name" value="Rhomboid-like"/>
    <property type="match status" value="1"/>
</dbReference>
<dbReference type="SUPFAM" id="SSF144091">
    <property type="entry name" value="Rhomboid-like"/>
    <property type="match status" value="1"/>
</dbReference>
<gene>
    <name evidence="9" type="primary">LOC132804161</name>
</gene>
<feature type="transmembrane region" description="Helical" evidence="6">
    <location>
        <begin position="290"/>
        <end position="312"/>
    </location>
</feature>
<keyword evidence="3 6" id="KW-0812">Transmembrane</keyword>
<dbReference type="RefSeq" id="XP_060674159.1">
    <property type="nucleotide sequence ID" value="XM_060818176.1"/>
</dbReference>
<keyword evidence="6" id="KW-0378">Hydrolase</keyword>
<feature type="transmembrane region" description="Helical" evidence="6">
    <location>
        <begin position="51"/>
        <end position="72"/>
    </location>
</feature>
<dbReference type="InterPro" id="IPR022764">
    <property type="entry name" value="Peptidase_S54_rhomboid_dom"/>
</dbReference>
<dbReference type="Pfam" id="PF01694">
    <property type="entry name" value="Rhomboid"/>
    <property type="match status" value="1"/>
</dbReference>
<comment type="catalytic activity">
    <reaction evidence="6">
        <text>Cleaves type-1 transmembrane domains using a catalytic dyad composed of serine and histidine that are contributed by different transmembrane domains.</text>
        <dbReference type="EC" id="3.4.21.105"/>
    </reaction>
</comment>
<feature type="transmembrane region" description="Helical" evidence="6">
    <location>
        <begin position="218"/>
        <end position="237"/>
    </location>
</feature>
<feature type="transmembrane region" description="Helical" evidence="6">
    <location>
        <begin position="190"/>
        <end position="211"/>
    </location>
</feature>
<feature type="transmembrane region" description="Helical" evidence="6">
    <location>
        <begin position="134"/>
        <end position="154"/>
    </location>
</feature>
<feature type="domain" description="Peptidase S54 rhomboid" evidence="7">
    <location>
        <begin position="125"/>
        <end position="260"/>
    </location>
</feature>
<dbReference type="InterPro" id="IPR035952">
    <property type="entry name" value="Rhomboid-like_sf"/>
</dbReference>
<proteinExistence type="inferred from homology"/>
<protein>
    <recommendedName>
        <fullName evidence="6">RHOMBOID-like protein</fullName>
        <ecNumber evidence="6">3.4.21.105</ecNumber>
    </recommendedName>
</protein>
<keyword evidence="8" id="KW-1185">Reference proteome</keyword>
<evidence type="ECO:0000313" key="8">
    <source>
        <dbReference type="Proteomes" id="UP001652623"/>
    </source>
</evidence>
<dbReference type="GeneID" id="132804161"/>
<comment type="similarity">
    <text evidence="2 6">Belongs to the peptidase S54 family.</text>
</comment>
<name>A0ABM4ABP7_ZIZJJ</name>
<evidence type="ECO:0000256" key="3">
    <source>
        <dbReference type="ARBA" id="ARBA00022692"/>
    </source>
</evidence>
<accession>A0ABM4ABP7</accession>
<feature type="transmembrane region" description="Helical" evidence="6">
    <location>
        <begin position="243"/>
        <end position="261"/>
    </location>
</feature>
<feature type="transmembrane region" description="Helical" evidence="6">
    <location>
        <begin position="166"/>
        <end position="184"/>
    </location>
</feature>
<evidence type="ECO:0000256" key="5">
    <source>
        <dbReference type="ARBA" id="ARBA00023136"/>
    </source>
</evidence>
<evidence type="ECO:0000313" key="9">
    <source>
        <dbReference type="RefSeq" id="XP_060674159.1"/>
    </source>
</evidence>
<keyword evidence="5 6" id="KW-0472">Membrane</keyword>
<dbReference type="EC" id="3.4.21.105" evidence="6"/>
<evidence type="ECO:0000256" key="1">
    <source>
        <dbReference type="ARBA" id="ARBA00004141"/>
    </source>
</evidence>
<dbReference type="PANTHER" id="PTHR22936">
    <property type="entry name" value="RHOMBOID-RELATED"/>
    <property type="match status" value="1"/>
</dbReference>
<keyword evidence="6" id="KW-0720">Serine protease</keyword>
<evidence type="ECO:0000256" key="2">
    <source>
        <dbReference type="ARBA" id="ARBA00009045"/>
    </source>
</evidence>
<dbReference type="PANTHER" id="PTHR22936:SF79">
    <property type="entry name" value="RHOMBOID-LIKE PROTEIN 4"/>
    <property type="match status" value="1"/>
</dbReference>
<evidence type="ECO:0000256" key="6">
    <source>
        <dbReference type="RuleBase" id="RU362115"/>
    </source>
</evidence>
<keyword evidence="4 6" id="KW-1133">Transmembrane helix</keyword>
<keyword evidence="6" id="KW-0645">Protease</keyword>
<dbReference type="InterPro" id="IPR002610">
    <property type="entry name" value="Peptidase_S54_rhomboid-like"/>
</dbReference>
<dbReference type="Proteomes" id="UP001652623">
    <property type="component" value="Chromosome 6"/>
</dbReference>
<evidence type="ECO:0000259" key="7">
    <source>
        <dbReference type="Pfam" id="PF01694"/>
    </source>
</evidence>